<dbReference type="GO" id="GO:0016567">
    <property type="term" value="P:protein ubiquitination"/>
    <property type="evidence" value="ECO:0007669"/>
    <property type="project" value="UniProtKB-UniPathway"/>
</dbReference>
<dbReference type="GO" id="GO:0031625">
    <property type="term" value="F:ubiquitin protein ligase binding"/>
    <property type="evidence" value="ECO:0007669"/>
    <property type="project" value="InterPro"/>
</dbReference>
<dbReference type="InterPro" id="IPR001373">
    <property type="entry name" value="Cullin_N"/>
</dbReference>
<dbReference type="Pfam" id="PF10557">
    <property type="entry name" value="Cullin_Nedd8"/>
    <property type="match status" value="1"/>
</dbReference>
<dbReference type="Gene3D" id="1.20.1310.10">
    <property type="entry name" value="Cullin Repeats"/>
    <property type="match status" value="1"/>
</dbReference>
<keyword evidence="3" id="KW-0832">Ubl conjugation</keyword>
<dbReference type="Pfam" id="PF00888">
    <property type="entry name" value="Cullin"/>
    <property type="match status" value="1"/>
</dbReference>
<dbReference type="SMART" id="SM00182">
    <property type="entry name" value="CULLIN"/>
    <property type="match status" value="1"/>
</dbReference>
<dbReference type="PANTHER" id="PTHR11932">
    <property type="entry name" value="CULLIN"/>
    <property type="match status" value="1"/>
</dbReference>
<evidence type="ECO:0000256" key="1">
    <source>
        <dbReference type="ARBA" id="ARBA00004906"/>
    </source>
</evidence>
<dbReference type="UniPathway" id="UPA00143"/>
<evidence type="ECO:0000256" key="3">
    <source>
        <dbReference type="ARBA" id="ARBA00022843"/>
    </source>
</evidence>
<organism evidence="7">
    <name type="scientific">Arcella intermedia</name>
    <dbReference type="NCBI Taxonomy" id="1963864"/>
    <lineage>
        <taxon>Eukaryota</taxon>
        <taxon>Amoebozoa</taxon>
        <taxon>Tubulinea</taxon>
        <taxon>Elardia</taxon>
        <taxon>Arcellinida</taxon>
        <taxon>Sphaerothecina</taxon>
        <taxon>Arcellidae</taxon>
        <taxon>Arcella</taxon>
    </lineage>
</organism>
<dbReference type="InterPro" id="IPR016158">
    <property type="entry name" value="Cullin_homology"/>
</dbReference>
<dbReference type="EMBL" id="GIBP01003215">
    <property type="protein sequence ID" value="NDV32184.1"/>
    <property type="molecule type" value="Transcribed_RNA"/>
</dbReference>
<accession>A0A6B2L5C9</accession>
<dbReference type="Pfam" id="PF26557">
    <property type="entry name" value="Cullin_AB"/>
    <property type="match status" value="1"/>
</dbReference>
<evidence type="ECO:0000256" key="2">
    <source>
        <dbReference type="ARBA" id="ARBA00022499"/>
    </source>
</evidence>
<dbReference type="Gene3D" id="3.30.230.130">
    <property type="entry name" value="Cullin, Chain C, Domain 2"/>
    <property type="match status" value="1"/>
</dbReference>
<sequence>MKDGFCNDTLDKACREIVNKNVLAEGGKTPELLARYSDLLLKKSLKVLDETELERKLSQIVTIFKYVEDKDVFQKFYSRYLAKRLINECSTSEEAEKAMISGLREVCGYEYTIKLQRMFNDMGTSNEVDSKFKDHLTQNNLSFGIEFEVMVLTSGSWPIFSKRNNFTLTSILQPTIQEFTNFYTKLHSGRRLNWLYNLSKGDIKMSLQTSHYLIQASQYQMTVLMLFNNSSTLSEEDMVTLICSSEKGSLEEDKQELSRVLKSLVDANLIIKTDEGYSTNDAFQSKRRKFKISGLLQQDTVIQQDETRKSVLEDRKIYLQAAIVRIMKMRKTLKHVELVSEVIQQSKNRFNPSVQQIKKCIEILIEKEYLERTENDIYSYVA</sequence>
<reference evidence="7" key="1">
    <citation type="journal article" date="2020" name="J. Eukaryot. Microbiol.">
        <title>De novo Sequencing, Assembly and Annotation of the Transcriptome for the Free-Living Testate Amoeba Arcella intermedia.</title>
        <authorList>
            <person name="Ribeiro G.M."/>
            <person name="Porfirio-Sousa A.L."/>
            <person name="Maurer-Alcala X.X."/>
            <person name="Katz L.A."/>
            <person name="Lahr D.J.G."/>
        </authorList>
    </citation>
    <scope>NUCLEOTIDE SEQUENCE</scope>
</reference>
<protein>
    <recommendedName>
        <fullName evidence="6">Cullin family profile domain-containing protein</fullName>
    </recommendedName>
</protein>
<dbReference type="FunFam" id="1.10.10.10:FF:000014">
    <property type="entry name" value="Cullin 1"/>
    <property type="match status" value="1"/>
</dbReference>
<name>A0A6B2L5C9_9EUKA</name>
<dbReference type="PROSITE" id="PS01256">
    <property type="entry name" value="CULLIN_1"/>
    <property type="match status" value="1"/>
</dbReference>
<comment type="pathway">
    <text evidence="1">Protein modification; protein ubiquitination.</text>
</comment>
<evidence type="ECO:0000256" key="4">
    <source>
        <dbReference type="PROSITE-ProRule" id="PRU00330"/>
    </source>
</evidence>
<dbReference type="FunFam" id="1.20.1310.10:FF:000012">
    <property type="entry name" value="Cullin 2"/>
    <property type="match status" value="1"/>
</dbReference>
<dbReference type="InterPro" id="IPR019559">
    <property type="entry name" value="Cullin_neddylation_domain"/>
</dbReference>
<dbReference type="AlphaFoldDB" id="A0A6B2L5C9"/>
<feature type="domain" description="Cullin family profile" evidence="6">
    <location>
        <begin position="28"/>
        <end position="265"/>
    </location>
</feature>
<dbReference type="SUPFAM" id="SSF46785">
    <property type="entry name" value="Winged helix' DNA-binding domain"/>
    <property type="match status" value="1"/>
</dbReference>
<proteinExistence type="inferred from homology"/>
<dbReference type="InterPro" id="IPR016157">
    <property type="entry name" value="Cullin_CS"/>
</dbReference>
<dbReference type="SMART" id="SM00884">
    <property type="entry name" value="Cullin_Nedd8"/>
    <property type="match status" value="1"/>
</dbReference>
<dbReference type="InterPro" id="IPR036390">
    <property type="entry name" value="WH_DNA-bd_sf"/>
</dbReference>
<dbReference type="Gene3D" id="1.10.10.10">
    <property type="entry name" value="Winged helix-like DNA-binding domain superfamily/Winged helix DNA-binding domain"/>
    <property type="match status" value="1"/>
</dbReference>
<dbReference type="InterPro" id="IPR045093">
    <property type="entry name" value="Cullin"/>
</dbReference>
<evidence type="ECO:0000256" key="5">
    <source>
        <dbReference type="RuleBase" id="RU003829"/>
    </source>
</evidence>
<keyword evidence="2" id="KW-1017">Isopeptide bond</keyword>
<dbReference type="InterPro" id="IPR059120">
    <property type="entry name" value="Cullin-like_AB"/>
</dbReference>
<evidence type="ECO:0000259" key="6">
    <source>
        <dbReference type="PROSITE" id="PS50069"/>
    </source>
</evidence>
<dbReference type="GO" id="GO:0031461">
    <property type="term" value="C:cullin-RING ubiquitin ligase complex"/>
    <property type="evidence" value="ECO:0007669"/>
    <property type="project" value="InterPro"/>
</dbReference>
<dbReference type="PROSITE" id="PS50069">
    <property type="entry name" value="CULLIN_2"/>
    <property type="match status" value="1"/>
</dbReference>
<evidence type="ECO:0000313" key="7">
    <source>
        <dbReference type="EMBL" id="NDV32184.1"/>
    </source>
</evidence>
<comment type="similarity">
    <text evidence="4 5">Belongs to the cullin family.</text>
</comment>
<dbReference type="InterPro" id="IPR036388">
    <property type="entry name" value="WH-like_DNA-bd_sf"/>
</dbReference>
<dbReference type="SUPFAM" id="SSF75632">
    <property type="entry name" value="Cullin homology domain"/>
    <property type="match status" value="1"/>
</dbReference>
<dbReference type="InterPro" id="IPR036317">
    <property type="entry name" value="Cullin_homology_sf"/>
</dbReference>
<dbReference type="GO" id="GO:0005634">
    <property type="term" value="C:nucleus"/>
    <property type="evidence" value="ECO:0007669"/>
    <property type="project" value="UniProtKB-ARBA"/>
</dbReference>
<dbReference type="GO" id="GO:0006511">
    <property type="term" value="P:ubiquitin-dependent protein catabolic process"/>
    <property type="evidence" value="ECO:0007669"/>
    <property type="project" value="InterPro"/>
</dbReference>